<evidence type="ECO:0000313" key="8">
    <source>
        <dbReference type="RefSeq" id="XP_006821035.1"/>
    </source>
</evidence>
<evidence type="ECO:0000256" key="5">
    <source>
        <dbReference type="SAM" id="Phobius"/>
    </source>
</evidence>
<keyword evidence="3 5" id="KW-1133">Transmembrane helix</keyword>
<organism evidence="7 8">
    <name type="scientific">Saccoglossus kowalevskii</name>
    <name type="common">Acorn worm</name>
    <dbReference type="NCBI Taxonomy" id="10224"/>
    <lineage>
        <taxon>Eukaryota</taxon>
        <taxon>Metazoa</taxon>
        <taxon>Hemichordata</taxon>
        <taxon>Enteropneusta</taxon>
        <taxon>Harrimaniidae</taxon>
        <taxon>Saccoglossus</taxon>
    </lineage>
</organism>
<dbReference type="GeneID" id="102800977"/>
<dbReference type="InterPro" id="IPR036259">
    <property type="entry name" value="MFS_trans_sf"/>
</dbReference>
<sequence length="147" mass="16080">MFAGIAVLTAAFSVHPMVSATFAVISKFFLSMSYVIVILITLEMLPTDIRNVGVGVTYAFSSIGTILAPFILKLDELWKPLPFIVFSFLLVVMGLLSLVLPETKNQNLPQNLDEFEAIIGFSKAINKKPKQNDSTIGLMLKAETPSV</sequence>
<evidence type="ECO:0000313" key="7">
    <source>
        <dbReference type="Proteomes" id="UP000694865"/>
    </source>
</evidence>
<evidence type="ECO:0000256" key="3">
    <source>
        <dbReference type="ARBA" id="ARBA00022989"/>
    </source>
</evidence>
<dbReference type="Gene3D" id="1.20.1250.20">
    <property type="entry name" value="MFS general substrate transporter like domains"/>
    <property type="match status" value="1"/>
</dbReference>
<keyword evidence="7" id="KW-1185">Reference proteome</keyword>
<feature type="domain" description="Major facilitator superfamily (MFS) profile" evidence="6">
    <location>
        <begin position="1"/>
        <end position="105"/>
    </location>
</feature>
<proteinExistence type="predicted"/>
<feature type="transmembrane region" description="Helical" evidence="5">
    <location>
        <begin position="29"/>
        <end position="45"/>
    </location>
</feature>
<evidence type="ECO:0000256" key="4">
    <source>
        <dbReference type="ARBA" id="ARBA00023136"/>
    </source>
</evidence>
<dbReference type="PANTHER" id="PTHR24064">
    <property type="entry name" value="SOLUTE CARRIER FAMILY 22 MEMBER"/>
    <property type="match status" value="1"/>
</dbReference>
<accession>A0ABM0MLZ4</accession>
<evidence type="ECO:0000256" key="1">
    <source>
        <dbReference type="ARBA" id="ARBA00004141"/>
    </source>
</evidence>
<feature type="transmembrane region" description="Helical" evidence="5">
    <location>
        <begin position="83"/>
        <end position="100"/>
    </location>
</feature>
<protein>
    <submittedName>
        <fullName evidence="8">Organic cation transporter protein-like</fullName>
    </submittedName>
</protein>
<dbReference type="PROSITE" id="PS50850">
    <property type="entry name" value="MFS"/>
    <property type="match status" value="1"/>
</dbReference>
<dbReference type="SUPFAM" id="SSF103473">
    <property type="entry name" value="MFS general substrate transporter"/>
    <property type="match status" value="1"/>
</dbReference>
<reference evidence="8" key="1">
    <citation type="submission" date="2025-08" db="UniProtKB">
        <authorList>
            <consortium name="RefSeq"/>
        </authorList>
    </citation>
    <scope>IDENTIFICATION</scope>
    <source>
        <tissue evidence="8">Testes</tissue>
    </source>
</reference>
<dbReference type="InterPro" id="IPR020846">
    <property type="entry name" value="MFS_dom"/>
</dbReference>
<dbReference type="RefSeq" id="XP_006821035.1">
    <property type="nucleotide sequence ID" value="XM_006820972.1"/>
</dbReference>
<keyword evidence="4 5" id="KW-0472">Membrane</keyword>
<feature type="transmembrane region" description="Helical" evidence="5">
    <location>
        <begin position="52"/>
        <end position="71"/>
    </location>
</feature>
<gene>
    <name evidence="8" type="primary">LOC102800977</name>
</gene>
<evidence type="ECO:0000256" key="2">
    <source>
        <dbReference type="ARBA" id="ARBA00022692"/>
    </source>
</evidence>
<evidence type="ECO:0000259" key="6">
    <source>
        <dbReference type="PROSITE" id="PS50850"/>
    </source>
</evidence>
<dbReference type="Proteomes" id="UP000694865">
    <property type="component" value="Unplaced"/>
</dbReference>
<name>A0ABM0MLZ4_SACKO</name>
<comment type="subcellular location">
    <subcellularLocation>
        <location evidence="1">Membrane</location>
        <topology evidence="1">Multi-pass membrane protein</topology>
    </subcellularLocation>
</comment>
<keyword evidence="2 5" id="KW-0812">Transmembrane</keyword>